<dbReference type="Pfam" id="PF00171">
    <property type="entry name" value="Aldedh"/>
    <property type="match status" value="1"/>
</dbReference>
<dbReference type="InterPro" id="IPR016160">
    <property type="entry name" value="Ald_DH_CS_CYS"/>
</dbReference>
<feature type="domain" description="Aldehyde dehydrogenase" evidence="6">
    <location>
        <begin position="17"/>
        <end position="439"/>
    </location>
</feature>
<dbReference type="GO" id="GO:0006081">
    <property type="term" value="P:aldehyde metabolic process"/>
    <property type="evidence" value="ECO:0007669"/>
    <property type="project" value="InterPro"/>
</dbReference>
<dbReference type="GO" id="GO:0005737">
    <property type="term" value="C:cytoplasm"/>
    <property type="evidence" value="ECO:0007669"/>
    <property type="project" value="TreeGrafter"/>
</dbReference>
<dbReference type="InterPro" id="IPR015590">
    <property type="entry name" value="Aldehyde_DH_dom"/>
</dbReference>
<dbReference type="SUPFAM" id="SSF53720">
    <property type="entry name" value="ALDH-like"/>
    <property type="match status" value="1"/>
</dbReference>
<dbReference type="OrthoDB" id="440325at2759"/>
<dbReference type="FunFam" id="3.40.309.10:FF:000025">
    <property type="entry name" value="Aldehyde dehydrogenase"/>
    <property type="match status" value="1"/>
</dbReference>
<evidence type="ECO:0000313" key="7">
    <source>
        <dbReference type="EMBL" id="TDL29329.1"/>
    </source>
</evidence>
<keyword evidence="8" id="KW-1185">Reference proteome</keyword>
<accession>A0A4R5XE11</accession>
<keyword evidence="3" id="KW-0520">NAD</keyword>
<dbReference type="FunFam" id="3.40.605.10:FF:000004">
    <property type="entry name" value="Aldehyde dehydrogenase"/>
    <property type="match status" value="1"/>
</dbReference>
<dbReference type="Proteomes" id="UP000294933">
    <property type="component" value="Unassembled WGS sequence"/>
</dbReference>
<evidence type="ECO:0000256" key="1">
    <source>
        <dbReference type="ARBA" id="ARBA00009986"/>
    </source>
</evidence>
<dbReference type="Gene3D" id="3.40.605.10">
    <property type="entry name" value="Aldehyde Dehydrogenase, Chain A, domain 1"/>
    <property type="match status" value="1"/>
</dbReference>
<dbReference type="PIRSF" id="PIRSF036492">
    <property type="entry name" value="ALDH"/>
    <property type="match status" value="1"/>
</dbReference>
<keyword evidence="2 4" id="KW-0560">Oxidoreductase</keyword>
<organism evidence="7 8">
    <name type="scientific">Rickenella mellea</name>
    <dbReference type="NCBI Taxonomy" id="50990"/>
    <lineage>
        <taxon>Eukaryota</taxon>
        <taxon>Fungi</taxon>
        <taxon>Dikarya</taxon>
        <taxon>Basidiomycota</taxon>
        <taxon>Agaricomycotina</taxon>
        <taxon>Agaricomycetes</taxon>
        <taxon>Hymenochaetales</taxon>
        <taxon>Rickenellaceae</taxon>
        <taxon>Rickenella</taxon>
    </lineage>
</organism>
<dbReference type="Gene3D" id="3.40.309.10">
    <property type="entry name" value="Aldehyde Dehydrogenase, Chain A, domain 2"/>
    <property type="match status" value="1"/>
</dbReference>
<dbReference type="CDD" id="cd07135">
    <property type="entry name" value="ALDH_F14-YMR110C"/>
    <property type="match status" value="1"/>
</dbReference>
<gene>
    <name evidence="7" type="ORF">BD410DRAFT_779712</name>
</gene>
<evidence type="ECO:0000313" key="8">
    <source>
        <dbReference type="Proteomes" id="UP000294933"/>
    </source>
</evidence>
<dbReference type="AlphaFoldDB" id="A0A4R5XE11"/>
<evidence type="ECO:0000259" key="6">
    <source>
        <dbReference type="Pfam" id="PF00171"/>
    </source>
</evidence>
<proteinExistence type="inferred from homology"/>
<reference evidence="7 8" key="1">
    <citation type="submission" date="2018-06" db="EMBL/GenBank/DDBJ databases">
        <title>A transcriptomic atlas of mushroom development highlights an independent origin of complex multicellularity.</title>
        <authorList>
            <consortium name="DOE Joint Genome Institute"/>
            <person name="Krizsan K."/>
            <person name="Almasi E."/>
            <person name="Merenyi Z."/>
            <person name="Sahu N."/>
            <person name="Viragh M."/>
            <person name="Koszo T."/>
            <person name="Mondo S."/>
            <person name="Kiss B."/>
            <person name="Balint B."/>
            <person name="Kues U."/>
            <person name="Barry K."/>
            <person name="Hegedus J.C."/>
            <person name="Henrissat B."/>
            <person name="Johnson J."/>
            <person name="Lipzen A."/>
            <person name="Ohm R."/>
            <person name="Nagy I."/>
            <person name="Pangilinan J."/>
            <person name="Yan J."/>
            <person name="Xiong Y."/>
            <person name="Grigoriev I.V."/>
            <person name="Hibbett D.S."/>
            <person name="Nagy L.G."/>
        </authorList>
    </citation>
    <scope>NUCLEOTIDE SEQUENCE [LARGE SCALE GENOMIC DNA]</scope>
    <source>
        <strain evidence="7 8">SZMC22713</strain>
    </source>
</reference>
<evidence type="ECO:0000256" key="3">
    <source>
        <dbReference type="ARBA" id="ARBA00023027"/>
    </source>
</evidence>
<dbReference type="VEuPathDB" id="FungiDB:BD410DRAFT_779712"/>
<dbReference type="PANTHER" id="PTHR43570:SF16">
    <property type="entry name" value="ALDEHYDE DEHYDROGENASE TYPE III, ISOFORM Q"/>
    <property type="match status" value="1"/>
</dbReference>
<evidence type="ECO:0000256" key="5">
    <source>
        <dbReference type="PIRSR" id="PIRSR036492-1"/>
    </source>
</evidence>
<feature type="active site" evidence="5">
    <location>
        <position position="255"/>
    </location>
</feature>
<dbReference type="InterPro" id="IPR016161">
    <property type="entry name" value="Ald_DH/histidinol_DH"/>
</dbReference>
<dbReference type="EMBL" id="ML170156">
    <property type="protein sequence ID" value="TDL29329.1"/>
    <property type="molecule type" value="Genomic_DNA"/>
</dbReference>
<protein>
    <recommendedName>
        <fullName evidence="4">Aldehyde dehydrogenase</fullName>
    </recommendedName>
</protein>
<comment type="similarity">
    <text evidence="1 4">Belongs to the aldehyde dehydrogenase family.</text>
</comment>
<dbReference type="InterPro" id="IPR012394">
    <property type="entry name" value="Aldehyde_DH_NAD(P)"/>
</dbReference>
<evidence type="ECO:0000256" key="2">
    <source>
        <dbReference type="ARBA" id="ARBA00023002"/>
    </source>
</evidence>
<dbReference type="GO" id="GO:0004029">
    <property type="term" value="F:aldehyde dehydrogenase (NAD+) activity"/>
    <property type="evidence" value="ECO:0007669"/>
    <property type="project" value="TreeGrafter"/>
</dbReference>
<dbReference type="STRING" id="50990.A0A4R5XE11"/>
<name>A0A4R5XE11_9AGAM</name>
<sequence>MSVTTKLEYTPLAEIPTIHAALKAGFNSGKTRDIAFRKKQLLGLAYMVKDNIPRFEAALAHDLGRPQLESHLMEISLCVKDAIDAYHNVDKWAKTEKAPFTLNFVALKPTIRKEPKGVVLIISPFNYPAWLCLGPLAGAIAAGNAVVIKPSENTHATSSLLAELVPKYLDRSVFRVVNGGIPETTSLLELQWDHILYTGNGTVGKIVATAAAKHLTPTTLELGGKCPVFIDPKYDLHLAARRIAWGKFANSGQTCVAPDYILVPVEAQDKFIAAFADVYKEFYPDGAAKSDSYSRIISEGHWNRINGLLTKTKGQVVLGGDTDGSQKFIAPTVVKNVKADDSLMSQEIFGPVLPIVPVASLDDAIAYVRGNDHPLALYVFTNDADFKKKVFESTQSGAAVANEVLMHTAVDGLPFGGTGPSGYGYHTGKYSFDTFTHLRSSLDTPGWFDVLLRNRYPPYTSKKLNTLNRILYPSIPSRDGKESHWGRWIISGLVISLFAAYGLKNPTTIQNTLTYLQNIVLRQN</sequence>
<dbReference type="InterPro" id="IPR016162">
    <property type="entry name" value="Ald_DH_N"/>
</dbReference>
<feature type="active site" evidence="5">
    <location>
        <position position="221"/>
    </location>
</feature>
<dbReference type="PROSITE" id="PS00070">
    <property type="entry name" value="ALDEHYDE_DEHYDR_CYS"/>
    <property type="match status" value="1"/>
</dbReference>
<evidence type="ECO:0000256" key="4">
    <source>
        <dbReference type="PIRNR" id="PIRNR036492"/>
    </source>
</evidence>
<dbReference type="PANTHER" id="PTHR43570">
    <property type="entry name" value="ALDEHYDE DEHYDROGENASE"/>
    <property type="match status" value="1"/>
</dbReference>
<dbReference type="InterPro" id="IPR016163">
    <property type="entry name" value="Ald_DH_C"/>
</dbReference>